<dbReference type="EMBL" id="JBHTAA010000005">
    <property type="protein sequence ID" value="MFC7203953.1"/>
    <property type="molecule type" value="Genomic_DNA"/>
</dbReference>
<dbReference type="GO" id="GO:0046872">
    <property type="term" value="F:metal ion binding"/>
    <property type="evidence" value="ECO:0007669"/>
    <property type="project" value="UniProtKB-KW"/>
</dbReference>
<keyword evidence="1" id="KW-0479">Metal-binding</keyword>
<evidence type="ECO:0000256" key="2">
    <source>
        <dbReference type="ARBA" id="ARBA00023008"/>
    </source>
</evidence>
<dbReference type="PROSITE" id="PS51257">
    <property type="entry name" value="PROKAR_LIPOPROTEIN"/>
    <property type="match status" value="1"/>
</dbReference>
<dbReference type="InterPro" id="IPR008972">
    <property type="entry name" value="Cupredoxin"/>
</dbReference>
<dbReference type="InterPro" id="IPR052721">
    <property type="entry name" value="ET_Amicyanin"/>
</dbReference>
<accession>A0ABD5ZFG1</accession>
<keyword evidence="6" id="KW-1185">Reference proteome</keyword>
<evidence type="ECO:0000256" key="1">
    <source>
        <dbReference type="ARBA" id="ARBA00022723"/>
    </source>
</evidence>
<gene>
    <name evidence="5" type="ORF">ACFQJC_10535</name>
</gene>
<dbReference type="Gene3D" id="2.60.40.420">
    <property type="entry name" value="Cupredoxins - blue copper proteins"/>
    <property type="match status" value="1"/>
</dbReference>
<keyword evidence="2" id="KW-0186">Copper</keyword>
<comment type="caution">
    <text evidence="5">The sequence shown here is derived from an EMBL/GenBank/DDBJ whole genome shotgun (WGS) entry which is preliminary data.</text>
</comment>
<feature type="region of interest" description="Disordered" evidence="3">
    <location>
        <begin position="22"/>
        <end position="72"/>
    </location>
</feature>
<dbReference type="InterPro" id="IPR000923">
    <property type="entry name" value="BlueCu_1"/>
</dbReference>
<name>A0ABD5ZFG1_9EURY</name>
<dbReference type="AlphaFoldDB" id="A0ABD5ZFG1"/>
<evidence type="ECO:0000259" key="4">
    <source>
        <dbReference type="Pfam" id="PF00127"/>
    </source>
</evidence>
<evidence type="ECO:0000256" key="3">
    <source>
        <dbReference type="SAM" id="MobiDB-lite"/>
    </source>
</evidence>
<dbReference type="PANTHER" id="PTHR36507">
    <property type="entry name" value="BLL1555 PROTEIN"/>
    <property type="match status" value="1"/>
</dbReference>
<sequence>MDYTRRGVLSVLGLGLLAGCAGRGGSSPAETEPDTIAESPTETQTTTVTTTAESPTETSSTTDSQTATTDDDPTAADETVVAMENVAFSPLRLSIDPGTTVVWENREGLSHNVRAQQFHDVATDWEFRSETVGRDGRIAYEFEREGIYEYDCGIHGSRAMCGVVLVGDVTFEETLPCEE</sequence>
<dbReference type="Pfam" id="PF00127">
    <property type="entry name" value="Copper-bind"/>
    <property type="match status" value="1"/>
</dbReference>
<feature type="compositionally biased region" description="Low complexity" evidence="3">
    <location>
        <begin position="37"/>
        <end position="68"/>
    </location>
</feature>
<dbReference type="Proteomes" id="UP001596481">
    <property type="component" value="Unassembled WGS sequence"/>
</dbReference>
<dbReference type="PANTHER" id="PTHR36507:SF1">
    <property type="entry name" value="BLL1555 PROTEIN"/>
    <property type="match status" value="1"/>
</dbReference>
<proteinExistence type="predicted"/>
<evidence type="ECO:0000313" key="6">
    <source>
        <dbReference type="Proteomes" id="UP001596481"/>
    </source>
</evidence>
<reference evidence="5 6" key="1">
    <citation type="journal article" date="2019" name="Int. J. Syst. Evol. Microbiol.">
        <title>The Global Catalogue of Microorganisms (GCM) 10K type strain sequencing project: providing services to taxonomists for standard genome sequencing and annotation.</title>
        <authorList>
            <consortium name="The Broad Institute Genomics Platform"/>
            <consortium name="The Broad Institute Genome Sequencing Center for Infectious Disease"/>
            <person name="Wu L."/>
            <person name="Ma J."/>
        </authorList>
    </citation>
    <scope>NUCLEOTIDE SEQUENCE [LARGE SCALE GENOMIC DNA]</scope>
    <source>
        <strain evidence="5 6">DSM 29988</strain>
    </source>
</reference>
<dbReference type="RefSeq" id="WP_390223286.1">
    <property type="nucleotide sequence ID" value="NZ_JBHTAA010000005.1"/>
</dbReference>
<organism evidence="5 6">
    <name type="scientific">Haloferax namakaokahaiae</name>
    <dbReference type="NCBI Taxonomy" id="1748331"/>
    <lineage>
        <taxon>Archaea</taxon>
        <taxon>Methanobacteriati</taxon>
        <taxon>Methanobacteriota</taxon>
        <taxon>Stenosarchaea group</taxon>
        <taxon>Halobacteria</taxon>
        <taxon>Halobacteriales</taxon>
        <taxon>Haloferacaceae</taxon>
        <taxon>Haloferax</taxon>
    </lineage>
</organism>
<evidence type="ECO:0000313" key="5">
    <source>
        <dbReference type="EMBL" id="MFC7203953.1"/>
    </source>
</evidence>
<dbReference type="SUPFAM" id="SSF49503">
    <property type="entry name" value="Cupredoxins"/>
    <property type="match status" value="1"/>
</dbReference>
<protein>
    <submittedName>
        <fullName evidence="5">Plastocyanin/azurin family copper-binding protein</fullName>
    </submittedName>
</protein>
<feature type="domain" description="Blue (type 1) copper" evidence="4">
    <location>
        <begin position="79"/>
        <end position="166"/>
    </location>
</feature>